<dbReference type="PANTHER" id="PTHR45693:SF36">
    <property type="entry name" value="TRANSCRIPTION FACTOR TGA4"/>
    <property type="match status" value="1"/>
</dbReference>
<dbReference type="AlphaFoldDB" id="A0A8K0I2U6"/>
<dbReference type="Proteomes" id="UP000797356">
    <property type="component" value="Chromosome 3"/>
</dbReference>
<dbReference type="PROSITE" id="PS50217">
    <property type="entry name" value="BZIP"/>
    <property type="match status" value="1"/>
</dbReference>
<reference evidence="10" key="1">
    <citation type="journal article" date="2017" name="Gigascience">
        <title>The genome draft of coconut (Cocos nucifera).</title>
        <authorList>
            <person name="Xiao Y."/>
            <person name="Xu P."/>
            <person name="Fan H."/>
            <person name="Baudouin L."/>
            <person name="Xia W."/>
            <person name="Bocs S."/>
            <person name="Xu J."/>
            <person name="Li Q."/>
            <person name="Guo A."/>
            <person name="Zhou L."/>
            <person name="Li J."/>
            <person name="Wu Y."/>
            <person name="Ma Z."/>
            <person name="Armero A."/>
            <person name="Issali A.E."/>
            <person name="Liu N."/>
            <person name="Peng M."/>
            <person name="Yang Y."/>
        </authorList>
    </citation>
    <scope>NUCLEOTIDE SEQUENCE</scope>
    <source>
        <tissue evidence="10">Spear leaf of Hainan Tall coconut</tissue>
    </source>
</reference>
<evidence type="ECO:0000256" key="6">
    <source>
        <dbReference type="ARBA" id="ARBA00023242"/>
    </source>
</evidence>
<keyword evidence="6" id="KW-0539">Nucleus</keyword>
<dbReference type="SUPFAM" id="SSF57959">
    <property type="entry name" value="Leucine zipper domain"/>
    <property type="match status" value="1"/>
</dbReference>
<evidence type="ECO:0000256" key="2">
    <source>
        <dbReference type="ARBA" id="ARBA00007163"/>
    </source>
</evidence>
<keyword evidence="4" id="KW-0238">DNA-binding</keyword>
<dbReference type="Pfam" id="PF00170">
    <property type="entry name" value="bZIP_1"/>
    <property type="match status" value="1"/>
</dbReference>
<evidence type="ECO:0000256" key="4">
    <source>
        <dbReference type="ARBA" id="ARBA00023125"/>
    </source>
</evidence>
<dbReference type="PANTHER" id="PTHR45693">
    <property type="entry name" value="TRANSCRIPTION FACTOR TGA9"/>
    <property type="match status" value="1"/>
</dbReference>
<dbReference type="SMART" id="SM00338">
    <property type="entry name" value="BRLZ"/>
    <property type="match status" value="1"/>
</dbReference>
<dbReference type="Gene3D" id="1.20.5.170">
    <property type="match status" value="1"/>
</dbReference>
<evidence type="ECO:0000313" key="10">
    <source>
        <dbReference type="EMBL" id="KAG1334519.1"/>
    </source>
</evidence>
<evidence type="ECO:0000256" key="5">
    <source>
        <dbReference type="ARBA" id="ARBA00023163"/>
    </source>
</evidence>
<evidence type="ECO:0000256" key="7">
    <source>
        <dbReference type="SAM" id="Coils"/>
    </source>
</evidence>
<feature type="domain" description="BZIP" evidence="8">
    <location>
        <begin position="50"/>
        <end position="94"/>
    </location>
</feature>
<gene>
    <name evidence="10" type="ORF">COCNU_03G006380</name>
</gene>
<name>A0A8K0I2U6_COCNU</name>
<proteinExistence type="inferred from homology"/>
<dbReference type="PROSITE" id="PS51806">
    <property type="entry name" value="DOG1"/>
    <property type="match status" value="1"/>
</dbReference>
<keyword evidence="11" id="KW-1185">Reference proteome</keyword>
<evidence type="ECO:0000259" key="9">
    <source>
        <dbReference type="PROSITE" id="PS51806"/>
    </source>
</evidence>
<dbReference type="PROSITE" id="PS00036">
    <property type="entry name" value="BZIP_BASIC"/>
    <property type="match status" value="1"/>
</dbReference>
<protein>
    <submittedName>
        <fullName evidence="10">Transcription factor TGA4</fullName>
    </submittedName>
</protein>
<keyword evidence="5" id="KW-0804">Transcription</keyword>
<evidence type="ECO:0000313" key="11">
    <source>
        <dbReference type="Proteomes" id="UP000797356"/>
    </source>
</evidence>
<dbReference type="EMBL" id="CM017874">
    <property type="protein sequence ID" value="KAG1334519.1"/>
    <property type="molecule type" value="Genomic_DNA"/>
</dbReference>
<dbReference type="GO" id="GO:0006351">
    <property type="term" value="P:DNA-templated transcription"/>
    <property type="evidence" value="ECO:0007669"/>
    <property type="project" value="InterPro"/>
</dbReference>
<dbReference type="Pfam" id="PF14144">
    <property type="entry name" value="DOG1"/>
    <property type="match status" value="1"/>
</dbReference>
<comment type="subcellular location">
    <subcellularLocation>
        <location evidence="1">Nucleus</location>
    </subcellularLocation>
</comment>
<feature type="coiled-coil region" evidence="7">
    <location>
        <begin position="71"/>
        <end position="98"/>
    </location>
</feature>
<dbReference type="InterPro" id="IPR004827">
    <property type="entry name" value="bZIP"/>
</dbReference>
<keyword evidence="3" id="KW-0805">Transcription regulation</keyword>
<feature type="domain" description="DOG1" evidence="9">
    <location>
        <begin position="121"/>
        <end position="334"/>
    </location>
</feature>
<evidence type="ECO:0000256" key="3">
    <source>
        <dbReference type="ARBA" id="ARBA00023015"/>
    </source>
</evidence>
<dbReference type="GO" id="GO:0003700">
    <property type="term" value="F:DNA-binding transcription factor activity"/>
    <property type="evidence" value="ECO:0007669"/>
    <property type="project" value="InterPro"/>
</dbReference>
<keyword evidence="7" id="KW-0175">Coiled coil</keyword>
<organism evidence="10 11">
    <name type="scientific">Cocos nucifera</name>
    <name type="common">Coconut palm</name>
    <dbReference type="NCBI Taxonomy" id="13894"/>
    <lineage>
        <taxon>Eukaryota</taxon>
        <taxon>Viridiplantae</taxon>
        <taxon>Streptophyta</taxon>
        <taxon>Embryophyta</taxon>
        <taxon>Tracheophyta</taxon>
        <taxon>Spermatophyta</taxon>
        <taxon>Magnoliopsida</taxon>
        <taxon>Liliopsida</taxon>
        <taxon>Arecaceae</taxon>
        <taxon>Arecoideae</taxon>
        <taxon>Cocoseae</taxon>
        <taxon>Attaleinae</taxon>
        <taxon>Cocos</taxon>
    </lineage>
</organism>
<dbReference type="GO" id="GO:0005634">
    <property type="term" value="C:nucleus"/>
    <property type="evidence" value="ECO:0007669"/>
    <property type="project" value="UniProtKB-SubCell"/>
</dbReference>
<reference evidence="10" key="2">
    <citation type="submission" date="2019-07" db="EMBL/GenBank/DDBJ databases">
        <authorList>
            <person name="Yang Y."/>
            <person name="Bocs S."/>
            <person name="Baudouin L."/>
        </authorList>
    </citation>
    <scope>NUCLEOTIDE SEQUENCE</scope>
    <source>
        <tissue evidence="10">Spear leaf of Hainan Tall coconut</tissue>
    </source>
</reference>
<evidence type="ECO:0000259" key="8">
    <source>
        <dbReference type="PROSITE" id="PS50217"/>
    </source>
</evidence>
<dbReference type="FunFam" id="1.20.5.170:FF:000019">
    <property type="entry name" value="BZIP family transcription factor"/>
    <property type="match status" value="1"/>
</dbReference>
<dbReference type="GO" id="GO:0043565">
    <property type="term" value="F:sequence-specific DNA binding"/>
    <property type="evidence" value="ECO:0007669"/>
    <property type="project" value="InterPro"/>
</dbReference>
<sequence>MRPNSMSFQSIQYSSCSTIGIYEQNHQFEDILHGTLGSSKKYNQEDNKPGDKVLRRLGQNREAARKSRLRKKAYIQQLEASCMKLTQLEQELEQVRQQGAYAHGPSSDSFLGSSGAVDSGIAVFEMEYGHWVEEQNKHTSGLRAALHAHVSDLELRILVESGMRHYDELFRIKALAAKSDVFYLMSGMWKTSAEHFFLWIGGFRPSELLKVVSPQLDPLTEQQLVAFYNLQQSSQQAEDALSQGLDKLQQTLTETIISDPLDTPNMENYMGLMTNAMGKLEALISFVSQADHLRQQTLQHMYRILTTRQAARALLATGDYFQRLRALSSLWAARPRELA</sequence>
<comment type="similarity">
    <text evidence="2">Belongs to the bZIP family.</text>
</comment>
<dbReference type="InterPro" id="IPR025422">
    <property type="entry name" value="TGA_domain"/>
</dbReference>
<accession>A0A8K0I2U6</accession>
<dbReference type="OrthoDB" id="2015618at2759"/>
<comment type="caution">
    <text evidence="10">The sequence shown here is derived from an EMBL/GenBank/DDBJ whole genome shotgun (WGS) entry which is preliminary data.</text>
</comment>
<evidence type="ECO:0000256" key="1">
    <source>
        <dbReference type="ARBA" id="ARBA00004123"/>
    </source>
</evidence>
<dbReference type="InterPro" id="IPR046347">
    <property type="entry name" value="bZIP_sf"/>
</dbReference>